<reference evidence="2" key="1">
    <citation type="submission" date="2019-11" db="EMBL/GenBank/DDBJ databases">
        <title>Complete genome sequence of Corynebacterium kalinowskii 1959, a novel Corynebacterium species isolated from soil of a small paddock in Vilsendorf, Germany.</title>
        <authorList>
            <person name="Schaffert L."/>
            <person name="Ruwe M."/>
            <person name="Milse J."/>
            <person name="Hanuschka K."/>
            <person name="Ortseifen V."/>
            <person name="Droste J."/>
            <person name="Brandt D."/>
            <person name="Schlueter L."/>
            <person name="Kutter Y."/>
            <person name="Vinke S."/>
            <person name="Viehoefer P."/>
            <person name="Jacob L."/>
            <person name="Luebke N.-C."/>
            <person name="Schulte-Berndt E."/>
            <person name="Hain C."/>
            <person name="Linder M."/>
            <person name="Schmidt P."/>
            <person name="Wollenschlaeger L."/>
            <person name="Luttermann T."/>
            <person name="Thieme E."/>
            <person name="Hassa J."/>
            <person name="Haak M."/>
            <person name="Wittchen M."/>
            <person name="Mentz A."/>
            <person name="Persicke M."/>
            <person name="Busche T."/>
            <person name="Ruckert C."/>
        </authorList>
    </citation>
    <scope>NUCLEOTIDE SEQUENCE [LARGE SCALE GENOMIC DNA]</scope>
    <source>
        <strain evidence="2">1959</strain>
    </source>
</reference>
<gene>
    <name evidence="1" type="ORF">CKALI_10950</name>
</gene>
<protein>
    <recommendedName>
        <fullName evidence="3">DUF559 domain-containing protein</fullName>
    </recommendedName>
</protein>
<dbReference type="SUPFAM" id="SSF52980">
    <property type="entry name" value="Restriction endonuclease-like"/>
    <property type="match status" value="1"/>
</dbReference>
<dbReference type="KEGG" id="ckw:CKALI_10950"/>
<evidence type="ECO:0000313" key="2">
    <source>
        <dbReference type="Proteomes" id="UP000427071"/>
    </source>
</evidence>
<dbReference type="EMBL" id="CP046452">
    <property type="protein sequence ID" value="QGU03039.1"/>
    <property type="molecule type" value="Genomic_DNA"/>
</dbReference>
<dbReference type="AlphaFoldDB" id="A0A6B8VJ27"/>
<sequence>MEPFPRVDQSNFHVNPIIPSKTKTPGCRQVAPGIYLPPPFPNDLQTRAQIAHLQYSRCIIGGWAAAHYAGLQLETTRAPLTLISAGNHRRCKENVYFLRPMRELQVWHPDLYFRSLAVSEIHHAAVDCLQLLEKERHTWRVPKVPGITDVQVRQVQLLDELRHRKLLDGTQLVDAATGRFSRSKLYELGKLSDPHAQSPRETILRLILRDIPNIESQVRIDSPTGQLLTTADLAVPRLKVAAFYDGEAHLAREQRDYDSKVWALLSQMGWRCLRVTSGMLSDPRWIVAHFLQLLAMAEAEIATLDSQMIRQPKAKPDDFLAWP</sequence>
<proteinExistence type="predicted"/>
<keyword evidence="2" id="KW-1185">Reference proteome</keyword>
<evidence type="ECO:0008006" key="3">
    <source>
        <dbReference type="Google" id="ProtNLM"/>
    </source>
</evidence>
<dbReference type="Proteomes" id="UP000427071">
    <property type="component" value="Chromosome"/>
</dbReference>
<name>A0A6B8VJ27_9CORY</name>
<dbReference type="InterPro" id="IPR011335">
    <property type="entry name" value="Restrct_endonuc-II-like"/>
</dbReference>
<organism evidence="1 2">
    <name type="scientific">Corynebacterium kalinowskii</name>
    <dbReference type="NCBI Taxonomy" id="2675216"/>
    <lineage>
        <taxon>Bacteria</taxon>
        <taxon>Bacillati</taxon>
        <taxon>Actinomycetota</taxon>
        <taxon>Actinomycetes</taxon>
        <taxon>Mycobacteriales</taxon>
        <taxon>Corynebacteriaceae</taxon>
        <taxon>Corynebacterium</taxon>
    </lineage>
</organism>
<dbReference type="Gene3D" id="3.40.960.10">
    <property type="entry name" value="VSR Endonuclease"/>
    <property type="match status" value="1"/>
</dbReference>
<accession>A0A6B8VJ27</accession>
<evidence type="ECO:0000313" key="1">
    <source>
        <dbReference type="EMBL" id="QGU03039.1"/>
    </source>
</evidence>